<dbReference type="PANTHER" id="PTHR43883">
    <property type="entry name" value="SLR0207 PROTEIN"/>
    <property type="match status" value="1"/>
</dbReference>
<proteinExistence type="predicted"/>
<dbReference type="EMBL" id="CP001124">
    <property type="protein sequence ID" value="ACH39654.1"/>
    <property type="molecule type" value="Genomic_DNA"/>
</dbReference>
<dbReference type="HOGENOM" id="CLU_026771_1_1_7"/>
<dbReference type="GO" id="GO:0016301">
    <property type="term" value="F:kinase activity"/>
    <property type="evidence" value="ECO:0007669"/>
    <property type="project" value="UniProtKB-KW"/>
</dbReference>
<dbReference type="InterPro" id="IPR011009">
    <property type="entry name" value="Kinase-like_dom_sf"/>
</dbReference>
<dbReference type="Pfam" id="PF01636">
    <property type="entry name" value="APH"/>
    <property type="match status" value="1"/>
</dbReference>
<dbReference type="InterPro" id="IPR002575">
    <property type="entry name" value="Aminoglycoside_PTrfase"/>
</dbReference>
<evidence type="ECO:0000313" key="3">
    <source>
        <dbReference type="Proteomes" id="UP000008825"/>
    </source>
</evidence>
<dbReference type="InterPro" id="IPR052732">
    <property type="entry name" value="Cell-binding_unc_protein"/>
</dbReference>
<evidence type="ECO:0000259" key="1">
    <source>
        <dbReference type="Pfam" id="PF01636"/>
    </source>
</evidence>
<evidence type="ECO:0000313" key="2">
    <source>
        <dbReference type="EMBL" id="ACH39654.1"/>
    </source>
</evidence>
<keyword evidence="2" id="KW-0418">Kinase</keyword>
<dbReference type="KEGG" id="gbm:Gbem_2646"/>
<dbReference type="OrthoDB" id="9810277at2"/>
<reference evidence="2 3" key="1">
    <citation type="submission" date="2008-07" db="EMBL/GenBank/DDBJ databases">
        <title>Complete sequence of Geobacter bemidjiensis BEM.</title>
        <authorList>
            <consortium name="US DOE Joint Genome Institute"/>
            <person name="Lucas S."/>
            <person name="Copeland A."/>
            <person name="Lapidus A."/>
            <person name="Glavina del Rio T."/>
            <person name="Dalin E."/>
            <person name="Tice H."/>
            <person name="Bruce D."/>
            <person name="Goodwin L."/>
            <person name="Pitluck S."/>
            <person name="Kiss H."/>
            <person name="Brettin T."/>
            <person name="Detter J.C."/>
            <person name="Han C."/>
            <person name="Kuske C.R."/>
            <person name="Schmutz J."/>
            <person name="Larimer F."/>
            <person name="Land M."/>
            <person name="Hauser L."/>
            <person name="Kyrpides N."/>
            <person name="Lykidis A."/>
            <person name="Lovley D."/>
            <person name="Richardson P."/>
        </authorList>
    </citation>
    <scope>NUCLEOTIDE SEQUENCE [LARGE SCALE GENOMIC DNA]</scope>
    <source>
        <strain evidence="3">ATCC BAA-1014 / DSM 16622 / JCM 12645 / Bem</strain>
    </source>
</reference>
<sequence>MVRKLIKSLLEAKAYPEPTAGVRLIETHVSFIFVTDSFVYKVKKSVDYGFLDFTTLERRRFYCEEEVRLNRRLCPDLYLGVVELRRNSQGASFAGGGELLDYAVKMKRLPEERMLVHLLERGEAGVADMDRIARVVADFHAKALRSAQIDACGQTAVIRRNWEENFRQAAPFAGVTISACELADIRRWAERFLEQNEEQFRLRVAKGYIRECDGDLHSGNICLTDKVCIFDCIEFNERFRYIDTAADLSFLLMDLEYAGRPDLSEALLSAYQKAAGDREIGNLLPFYKTYRAFVRGKVTSFLLNDPDLPSTELAVKRETARRYFRLARGYTLRDRLKPSLVITCGLMGSGKSTLARELALELGFQLRRSDVLRKEVAGLPLQPVAEEYRGGIYNADMDRATYAALLAEAEEALKAGKGVVADATFRRAADREAFRALAAQLGVPCYTVETRCPELIIRQRLEARRGDASEVSDARWEHFHRQQAEFEAPQAGESIPVDSTLPLSTEADLVLRAMGLLP</sequence>
<dbReference type="SUPFAM" id="SSF52540">
    <property type="entry name" value="P-loop containing nucleoside triphosphate hydrolases"/>
    <property type="match status" value="1"/>
</dbReference>
<dbReference type="Gene3D" id="3.40.50.300">
    <property type="entry name" value="P-loop containing nucleotide triphosphate hydrolases"/>
    <property type="match status" value="1"/>
</dbReference>
<dbReference type="eggNOG" id="COG2187">
    <property type="taxonomic scope" value="Bacteria"/>
</dbReference>
<dbReference type="RefSeq" id="WP_012531076.1">
    <property type="nucleotide sequence ID" value="NC_011146.1"/>
</dbReference>
<dbReference type="Proteomes" id="UP000008825">
    <property type="component" value="Chromosome"/>
</dbReference>
<dbReference type="AlphaFoldDB" id="B5EHB8"/>
<protein>
    <submittedName>
        <fullName evidence="2">Kinase, putative</fullName>
    </submittedName>
</protein>
<organism evidence="2 3">
    <name type="scientific">Citrifermentans bemidjiense (strain ATCC BAA-1014 / DSM 16622 / JCM 12645 / Bem)</name>
    <name type="common">Geobacter bemidjiensis</name>
    <dbReference type="NCBI Taxonomy" id="404380"/>
    <lineage>
        <taxon>Bacteria</taxon>
        <taxon>Pseudomonadati</taxon>
        <taxon>Thermodesulfobacteriota</taxon>
        <taxon>Desulfuromonadia</taxon>
        <taxon>Geobacterales</taxon>
        <taxon>Geobacteraceae</taxon>
        <taxon>Citrifermentans</taxon>
    </lineage>
</organism>
<name>B5EHB8_CITBB</name>
<accession>B5EHB8</accession>
<dbReference type="SUPFAM" id="SSF56112">
    <property type="entry name" value="Protein kinase-like (PK-like)"/>
    <property type="match status" value="1"/>
</dbReference>
<dbReference type="STRING" id="404380.Gbem_2646"/>
<dbReference type="InterPro" id="IPR027417">
    <property type="entry name" value="P-loop_NTPase"/>
</dbReference>
<dbReference type="PANTHER" id="PTHR43883:SF1">
    <property type="entry name" value="GLUCONOKINASE"/>
    <property type="match status" value="1"/>
</dbReference>
<gene>
    <name evidence="2" type="ordered locus">Gbem_2646</name>
</gene>
<reference evidence="2 3" key="2">
    <citation type="journal article" date="2010" name="BMC Genomics">
        <title>The genome of Geobacter bemidjiensis, exemplar for the subsurface clade of Geobacter species that predominate in Fe(III)-reducing subsurface environments.</title>
        <authorList>
            <person name="Aklujkar M."/>
            <person name="Young N.D."/>
            <person name="Holmes D."/>
            <person name="Chavan M."/>
            <person name="Risso C."/>
            <person name="Kiss H.E."/>
            <person name="Han C.S."/>
            <person name="Land M.L."/>
            <person name="Lovley D.R."/>
        </authorList>
    </citation>
    <scope>NUCLEOTIDE SEQUENCE [LARGE SCALE GENOMIC DNA]</scope>
    <source>
        <strain evidence="3">ATCC BAA-1014 / DSM 16622 / JCM 12645 / Bem</strain>
    </source>
</reference>
<dbReference type="Pfam" id="PF13671">
    <property type="entry name" value="AAA_33"/>
    <property type="match status" value="1"/>
</dbReference>
<feature type="domain" description="Aminoglycoside phosphotransferase" evidence="1">
    <location>
        <begin position="102"/>
        <end position="275"/>
    </location>
</feature>
<keyword evidence="2" id="KW-0808">Transferase</keyword>
<dbReference type="eggNOG" id="COG0645">
    <property type="taxonomic scope" value="Bacteria"/>
</dbReference>
<keyword evidence="3" id="KW-1185">Reference proteome</keyword>